<evidence type="ECO:0000259" key="8">
    <source>
        <dbReference type="SMART" id="SM00964"/>
    </source>
</evidence>
<evidence type="ECO:0000256" key="4">
    <source>
        <dbReference type="ARBA" id="ARBA00023125"/>
    </source>
</evidence>
<keyword evidence="9" id="KW-1185">Reference proteome</keyword>
<sequence>MAQWQDLLKLDSVLQNQVRQLYEGRFPKEIRHWACYWIESQDWDSAAANENAARTCFNSLLTYLEEQWNCSVQENNILQAPDYRSMKDYLMQQFQDDCVNLARILSDCLKWEKEILDSVAATQSCNNQSVMPQTWRDMDSKVSELKSKISELKKEIKMQEGLNEKLDYIQKTWQNKVEQIIELAQIKPGLMEEECLKQAMFITQEKQTLLQQLVELLNQTAETVATLIDVELREWKYRQKLACIGGPVDTSLELLQKWITAVAEVLLGVRDQLQKLQDQNNKYSSTDASNLSASITEIDKFVLLLITKLLTNALVVEKQPVMQNLPQRPLILKTGVRFRVTVR</sequence>
<dbReference type="Gene3D" id="2.60.40.630">
    <property type="entry name" value="STAT transcription factor, DNA-binding domain"/>
    <property type="match status" value="1"/>
</dbReference>
<evidence type="ECO:0000313" key="10">
    <source>
        <dbReference type="RefSeq" id="XP_013881643.1"/>
    </source>
</evidence>
<name>A0A2I4CNS2_AUSLI</name>
<dbReference type="InterPro" id="IPR013800">
    <property type="entry name" value="STAT_TF_alpha"/>
</dbReference>
<organism evidence="9 10">
    <name type="scientific">Austrofundulus limnaeus</name>
    <name type="common">Annual killifish</name>
    <dbReference type="NCBI Taxonomy" id="52670"/>
    <lineage>
        <taxon>Eukaryota</taxon>
        <taxon>Metazoa</taxon>
        <taxon>Chordata</taxon>
        <taxon>Craniata</taxon>
        <taxon>Vertebrata</taxon>
        <taxon>Euteleostomi</taxon>
        <taxon>Actinopterygii</taxon>
        <taxon>Neopterygii</taxon>
        <taxon>Teleostei</taxon>
        <taxon>Neoteleostei</taxon>
        <taxon>Acanthomorphata</taxon>
        <taxon>Ovalentaria</taxon>
        <taxon>Atherinomorphae</taxon>
        <taxon>Cyprinodontiformes</taxon>
        <taxon>Rivulidae</taxon>
        <taxon>Austrofundulus</taxon>
    </lineage>
</organism>
<keyword evidence="2" id="KW-0727">SH2 domain</keyword>
<keyword evidence="7" id="KW-0175">Coiled coil</keyword>
<comment type="subcellular location">
    <subcellularLocation>
        <location evidence="1">Nucleus</location>
    </subcellularLocation>
</comment>
<reference evidence="10" key="1">
    <citation type="submission" date="2025-08" db="UniProtKB">
        <authorList>
            <consortium name="RefSeq"/>
        </authorList>
    </citation>
    <scope>IDENTIFICATION</scope>
</reference>
<keyword evidence="6" id="KW-0539">Nucleus</keyword>
<keyword evidence="3" id="KW-0805">Transcription regulation</keyword>
<dbReference type="Gene3D" id="1.10.532.10">
    <property type="entry name" value="STAT transcription factor, N-terminal domain"/>
    <property type="match status" value="1"/>
</dbReference>
<feature type="domain" description="STAT transcription factor protein interaction" evidence="8">
    <location>
        <begin position="2"/>
        <end position="122"/>
    </location>
</feature>
<dbReference type="GO" id="GO:0003700">
    <property type="term" value="F:DNA-binding transcription factor activity"/>
    <property type="evidence" value="ECO:0007669"/>
    <property type="project" value="InterPro"/>
</dbReference>
<dbReference type="KEGG" id="alim:106530550"/>
<dbReference type="InterPro" id="IPR036535">
    <property type="entry name" value="STAT_N_sf"/>
</dbReference>
<accession>A0A2I4CNS2</accession>
<evidence type="ECO:0000256" key="7">
    <source>
        <dbReference type="SAM" id="Coils"/>
    </source>
</evidence>
<dbReference type="GO" id="GO:0007165">
    <property type="term" value="P:signal transduction"/>
    <property type="evidence" value="ECO:0007669"/>
    <property type="project" value="InterPro"/>
</dbReference>
<dbReference type="GO" id="GO:0005634">
    <property type="term" value="C:nucleus"/>
    <property type="evidence" value="ECO:0007669"/>
    <property type="project" value="UniProtKB-SubCell"/>
</dbReference>
<evidence type="ECO:0000256" key="5">
    <source>
        <dbReference type="ARBA" id="ARBA00023163"/>
    </source>
</evidence>
<dbReference type="SMART" id="SM00964">
    <property type="entry name" value="STAT_int"/>
    <property type="match status" value="1"/>
</dbReference>
<dbReference type="OrthoDB" id="19300at2759"/>
<proteinExistence type="predicted"/>
<dbReference type="Proteomes" id="UP000192220">
    <property type="component" value="Unplaced"/>
</dbReference>
<dbReference type="InterPro" id="IPR001217">
    <property type="entry name" value="STAT"/>
</dbReference>
<dbReference type="InterPro" id="IPR012345">
    <property type="entry name" value="STAT_TF_DNA-bd_N"/>
</dbReference>
<dbReference type="SUPFAM" id="SSF48092">
    <property type="entry name" value="Transcription factor STAT-4 N-domain"/>
    <property type="match status" value="1"/>
</dbReference>
<evidence type="ECO:0000313" key="9">
    <source>
        <dbReference type="Proteomes" id="UP000192220"/>
    </source>
</evidence>
<dbReference type="InterPro" id="IPR015988">
    <property type="entry name" value="STAT_TF_CC"/>
</dbReference>
<dbReference type="RefSeq" id="XP_013881643.1">
    <property type="nucleotide sequence ID" value="XM_014026189.1"/>
</dbReference>
<evidence type="ECO:0000256" key="2">
    <source>
        <dbReference type="ARBA" id="ARBA00022999"/>
    </source>
</evidence>
<dbReference type="PANTHER" id="PTHR11801">
    <property type="entry name" value="SIGNAL TRANSDUCER AND ACTIVATOR OF TRANSCRIPTION"/>
    <property type="match status" value="1"/>
</dbReference>
<evidence type="ECO:0000256" key="3">
    <source>
        <dbReference type="ARBA" id="ARBA00023015"/>
    </source>
</evidence>
<dbReference type="GO" id="GO:0003677">
    <property type="term" value="F:DNA binding"/>
    <property type="evidence" value="ECO:0007669"/>
    <property type="project" value="UniProtKB-KW"/>
</dbReference>
<dbReference type="AlphaFoldDB" id="A0A2I4CNS2"/>
<dbReference type="Pfam" id="PF02865">
    <property type="entry name" value="STAT_int"/>
    <property type="match status" value="1"/>
</dbReference>
<evidence type="ECO:0000256" key="1">
    <source>
        <dbReference type="ARBA" id="ARBA00004123"/>
    </source>
</evidence>
<feature type="coiled-coil region" evidence="7">
    <location>
        <begin position="135"/>
        <end position="162"/>
    </location>
</feature>
<dbReference type="SUPFAM" id="SSF47655">
    <property type="entry name" value="STAT"/>
    <property type="match status" value="1"/>
</dbReference>
<dbReference type="InParanoid" id="A0A2I4CNS2"/>
<dbReference type="Gene3D" id="1.20.1050.20">
    <property type="entry name" value="STAT transcription factor, all-alpha domain"/>
    <property type="match status" value="1"/>
</dbReference>
<keyword evidence="4" id="KW-0238">DNA-binding</keyword>
<dbReference type="Pfam" id="PF01017">
    <property type="entry name" value="STAT_alpha"/>
    <property type="match status" value="1"/>
</dbReference>
<evidence type="ECO:0000256" key="6">
    <source>
        <dbReference type="ARBA" id="ARBA00023242"/>
    </source>
</evidence>
<dbReference type="STRING" id="52670.A0A2I4CNS2"/>
<dbReference type="InterPro" id="IPR013799">
    <property type="entry name" value="STAT_TF_prot_interaction"/>
</dbReference>
<protein>
    <submittedName>
        <fullName evidence="10">Signal transducer and activator of transcription 1b</fullName>
    </submittedName>
</protein>
<gene>
    <name evidence="10" type="primary">stat1b</name>
</gene>
<keyword evidence="5" id="KW-0804">Transcription</keyword>
<dbReference type="CTD" id="368481"/>